<dbReference type="PANTHER" id="PTHR13199">
    <property type="entry name" value="GH03947P"/>
    <property type="match status" value="1"/>
</dbReference>
<feature type="domain" description="Atos-like conserved" evidence="2">
    <location>
        <begin position="357"/>
        <end position="431"/>
    </location>
</feature>
<dbReference type="PANTHER" id="PTHR13199:SF11">
    <property type="entry name" value="PROTEIN ATOSSA"/>
    <property type="match status" value="1"/>
</dbReference>
<dbReference type="EMBL" id="LGTZ01000467">
    <property type="protein sequence ID" value="OJD24902.1"/>
    <property type="molecule type" value="Genomic_DNA"/>
</dbReference>
<evidence type="ECO:0000259" key="2">
    <source>
        <dbReference type="SMART" id="SM01177"/>
    </source>
</evidence>
<accession>A0A1J9Q7Z3</accession>
<sequence length="814" mass="91159">MPLFKDRERREPLYHHSWPTSCPNDDDDTKPPKTPNQGVESLEEEVIVGTSSWRSNMEAHSSPQKLQTSNREELIRSIKKGESPTWVPNRSLEEYFATHGDPPHSRLEGQLNKDKSPPLLPAAKLEESSGNGSKCEILTCCPSEIERPRSALHSGDFREGSPQDQEPRSHEPFEPGPSRLPFAPSPATQWYTPASPPRPTRQGIESILVGSRTRAPSLNSFSSLCSFSSSFILKAPTSPLVHQANNTDLDFLPKTIDPLDLQSIPEKANRRRTLPPETFTSFQSSPPGYRRGINVPTPAQPWRREATFPYQAHQPRRSLTSTCTLQLASSPQTLFMGRSRRPSFVTDISSPLHHASMVGSYEESILRGRMSTTPSKPLDFTAQIGVLGRGNCKPSLKCPPHVTVPFPAVFYSYPTSGGGRSISDDSPSPYVGFIDVENNFPKEDKSNQRTRRRYMSPPKLVDKHLEVDATMSEMSTNAPTQQEWRRREKRSRRSPSPKAPPGGCYRIPQQGQLQIIIKNPNKTAVKLFLVPYDLEGMEPGTKTFIRQRSYSAGPIIEMPLSARTNSEDSLGMGGDSTDKPVLRYLIHLNICCPSRGRFYLYSGIRVVFANRVPDGKEKLQNEVQYPDPQYSPYKPAKEISKLAAENAIRHRSSSYRPNLLPMAPMRMSFDNYEANLFAWPPLVPPLETFNFNLPVDTSGKASPYDPDYQDTEMEQRDLLRPRNRYGGLPGQASPDKGDLTPLLLTPRIPSPPPPDLVSSTTGTDNMYSRRQRGDVGYGSPFRMTPMGNETGESLLARKLRRLDVVLNPDLPDEK</sequence>
<dbReference type="SMART" id="SM01177">
    <property type="entry name" value="DUF4210"/>
    <property type="match status" value="1"/>
</dbReference>
<feature type="compositionally biased region" description="Basic and acidic residues" evidence="1">
    <location>
        <begin position="70"/>
        <end position="82"/>
    </location>
</feature>
<feature type="region of interest" description="Disordered" evidence="1">
    <location>
        <begin position="152"/>
        <end position="202"/>
    </location>
</feature>
<protein>
    <recommendedName>
        <fullName evidence="2">Atos-like conserved domain-containing protein</fullName>
    </recommendedName>
</protein>
<dbReference type="InterPro" id="IPR051506">
    <property type="entry name" value="ATOS_Transcription_Regulators"/>
</dbReference>
<dbReference type="Proteomes" id="UP000242791">
    <property type="component" value="Unassembled WGS sequence"/>
</dbReference>
<gene>
    <name evidence="3" type="ORF">ACJ73_03726</name>
</gene>
<dbReference type="VEuPathDB" id="FungiDB:ACJ73_03726"/>
<dbReference type="InterPro" id="IPR025261">
    <property type="entry name" value="Atos-like_cons_dom"/>
</dbReference>
<evidence type="ECO:0000313" key="3">
    <source>
        <dbReference type="EMBL" id="OJD24902.1"/>
    </source>
</evidence>
<feature type="compositionally biased region" description="Polar residues" evidence="1">
    <location>
        <begin position="472"/>
        <end position="482"/>
    </location>
</feature>
<name>A0A1J9Q7Z3_9EURO</name>
<proteinExistence type="predicted"/>
<dbReference type="OrthoDB" id="8625101at2759"/>
<dbReference type="Pfam" id="PF13889">
    <property type="entry name" value="Chromosome_seg"/>
    <property type="match status" value="1"/>
</dbReference>
<feature type="compositionally biased region" description="Basic and acidic residues" evidence="1">
    <location>
        <begin position="101"/>
        <end position="116"/>
    </location>
</feature>
<keyword evidence="4" id="KW-1185">Reference proteome</keyword>
<feature type="region of interest" description="Disordered" evidence="1">
    <location>
        <begin position="1"/>
        <end position="133"/>
    </location>
</feature>
<organism evidence="3 4">
    <name type="scientific">Blastomyces percursus</name>
    <dbReference type="NCBI Taxonomy" id="1658174"/>
    <lineage>
        <taxon>Eukaryota</taxon>
        <taxon>Fungi</taxon>
        <taxon>Dikarya</taxon>
        <taxon>Ascomycota</taxon>
        <taxon>Pezizomycotina</taxon>
        <taxon>Eurotiomycetes</taxon>
        <taxon>Eurotiomycetidae</taxon>
        <taxon>Onygenales</taxon>
        <taxon>Ajellomycetaceae</taxon>
        <taxon>Blastomyces</taxon>
    </lineage>
</organism>
<feature type="compositionally biased region" description="Basic and acidic residues" evidence="1">
    <location>
        <begin position="1"/>
        <end position="14"/>
    </location>
</feature>
<feature type="region of interest" description="Disordered" evidence="1">
    <location>
        <begin position="746"/>
        <end position="788"/>
    </location>
</feature>
<evidence type="ECO:0000313" key="4">
    <source>
        <dbReference type="Proteomes" id="UP000242791"/>
    </source>
</evidence>
<evidence type="ECO:0000256" key="1">
    <source>
        <dbReference type="SAM" id="MobiDB-lite"/>
    </source>
</evidence>
<dbReference type="InterPro" id="IPR033473">
    <property type="entry name" value="Atos-like_C"/>
</dbReference>
<dbReference type="STRING" id="1658174.A0A1J9Q7Z3"/>
<dbReference type="Pfam" id="PF13915">
    <property type="entry name" value="DUF4210"/>
    <property type="match status" value="1"/>
</dbReference>
<feature type="region of interest" description="Disordered" evidence="1">
    <location>
        <begin position="469"/>
        <end position="505"/>
    </location>
</feature>
<feature type="compositionally biased region" description="Polar residues" evidence="1">
    <location>
        <begin position="49"/>
        <end position="69"/>
    </location>
</feature>
<reference evidence="3 4" key="1">
    <citation type="submission" date="2015-08" db="EMBL/GenBank/DDBJ databases">
        <title>Emmonsia species relationships and genome sequence.</title>
        <authorList>
            <person name="Cuomo C.A."/>
            <person name="Schwartz I.S."/>
            <person name="Kenyon C."/>
            <person name="De Hoog G.S."/>
            <person name="Govender N.P."/>
            <person name="Botha A."/>
            <person name="Moreno L."/>
            <person name="De Vries M."/>
            <person name="Munoz J.F."/>
            <person name="Stielow J.B."/>
        </authorList>
    </citation>
    <scope>NUCLEOTIDE SEQUENCE [LARGE SCALE GENOMIC DNA]</scope>
    <source>
        <strain evidence="3 4">EI222</strain>
    </source>
</reference>
<comment type="caution">
    <text evidence="3">The sequence shown here is derived from an EMBL/GenBank/DDBJ whole genome shotgun (WGS) entry which is preliminary data.</text>
</comment>
<dbReference type="AlphaFoldDB" id="A0A1J9Q7Z3"/>
<feature type="compositionally biased region" description="Basic and acidic residues" evidence="1">
    <location>
        <begin position="152"/>
        <end position="173"/>
    </location>
</feature>